<dbReference type="InterPro" id="IPR017964">
    <property type="entry name" value="DNA-dir_DNA_pol_B_CS"/>
</dbReference>
<dbReference type="InterPro" id="IPR043502">
    <property type="entry name" value="DNA/RNA_pol_sf"/>
</dbReference>
<dbReference type="PROSITE" id="PS00116">
    <property type="entry name" value="DNA_POLYMERASE_B"/>
    <property type="match status" value="1"/>
</dbReference>
<dbReference type="PANTHER" id="PTHR33568">
    <property type="entry name" value="DNA POLYMERASE"/>
    <property type="match status" value="1"/>
</dbReference>
<dbReference type="Gene3D" id="3.90.1600.10">
    <property type="entry name" value="Palm domain of DNA polymerase"/>
    <property type="match status" value="1"/>
</dbReference>
<evidence type="ECO:0008006" key="4">
    <source>
        <dbReference type="Google" id="ProtNLM"/>
    </source>
</evidence>
<comment type="caution">
    <text evidence="2">The sequence shown here is derived from an EMBL/GenBank/DDBJ whole genome shotgun (WGS) entry which is preliminary data.</text>
</comment>
<reference evidence="2 3" key="1">
    <citation type="submission" date="2024-10" db="EMBL/GenBank/DDBJ databases">
        <authorList>
            <person name="Kim D."/>
        </authorList>
    </citation>
    <scope>NUCLEOTIDE SEQUENCE [LARGE SCALE GENOMIC DNA]</scope>
    <source>
        <strain evidence="2">BH-2024</strain>
    </source>
</reference>
<dbReference type="AlphaFoldDB" id="A0ABD2KXL0"/>
<dbReference type="EMBL" id="JBICBT010000615">
    <property type="protein sequence ID" value="KAL3107539.1"/>
    <property type="molecule type" value="Genomic_DNA"/>
</dbReference>
<dbReference type="PANTHER" id="PTHR33568:SF3">
    <property type="entry name" value="DNA-DIRECTED DNA POLYMERASE"/>
    <property type="match status" value="1"/>
</dbReference>
<dbReference type="SUPFAM" id="SSF56672">
    <property type="entry name" value="DNA/RNA polymerases"/>
    <property type="match status" value="1"/>
</dbReference>
<keyword evidence="3" id="KW-1185">Reference proteome</keyword>
<sequence>MFLLKEQLSIVPEKGYERCDRASVMAIKYLEWRSKRDGIEIRHAGNGREVKVGKYKLDGFIVNEGARDRCIEVMGCYIHGCLNCYDSAAELIGGRTAQELNDETQERLAELRKSLESKKFWGCQIEKELKKDEEMRDFFDDRGNEKGPIDPRMAYAGGRTGPMKLFAKSAKALECSYTVDRFYRAWHYEEEADDLFKGYVRLFLKLKEEASGFPKGVETEEQKDMWREEYKEKYGIDIELAKVKKNPGLRTTSMARLKLLEFMREAESHGGEILYTDTDSIFVRHDRDVEPITTGKYLGEMSEEYGGYEIEEYCCGGAKQYALKMRNKQTGEIEYVMKIRGITFDVDNKKTLHYDTFREMVLNYGKGEVDPAFFVYKNDFGANAGFESGDEGEAQNVQAGLPERG</sequence>
<dbReference type="Proteomes" id="UP001620626">
    <property type="component" value="Unassembled WGS sequence"/>
</dbReference>
<accession>A0ABD2KXL0</accession>
<protein>
    <recommendedName>
        <fullName evidence="4">DNA-directed DNA polymerase</fullName>
    </recommendedName>
</protein>
<gene>
    <name evidence="2" type="ORF">niasHT_013999</name>
</gene>
<organism evidence="2 3">
    <name type="scientific">Heterodera trifolii</name>
    <dbReference type="NCBI Taxonomy" id="157864"/>
    <lineage>
        <taxon>Eukaryota</taxon>
        <taxon>Metazoa</taxon>
        <taxon>Ecdysozoa</taxon>
        <taxon>Nematoda</taxon>
        <taxon>Chromadorea</taxon>
        <taxon>Rhabditida</taxon>
        <taxon>Tylenchina</taxon>
        <taxon>Tylenchomorpha</taxon>
        <taxon>Tylenchoidea</taxon>
        <taxon>Heteroderidae</taxon>
        <taxon>Heteroderinae</taxon>
        <taxon>Heterodera</taxon>
    </lineage>
</organism>
<evidence type="ECO:0000256" key="1">
    <source>
        <dbReference type="SAM" id="MobiDB-lite"/>
    </source>
</evidence>
<evidence type="ECO:0000313" key="3">
    <source>
        <dbReference type="Proteomes" id="UP001620626"/>
    </source>
</evidence>
<name>A0ABD2KXL0_9BILA</name>
<feature type="region of interest" description="Disordered" evidence="1">
    <location>
        <begin position="386"/>
        <end position="405"/>
    </location>
</feature>
<dbReference type="InterPro" id="IPR023211">
    <property type="entry name" value="DNA_pol_palm_dom_sf"/>
</dbReference>
<proteinExistence type="predicted"/>
<evidence type="ECO:0000313" key="2">
    <source>
        <dbReference type="EMBL" id="KAL3107539.1"/>
    </source>
</evidence>